<organism evidence="2 3">
    <name type="scientific">Blastopirellula marina</name>
    <dbReference type="NCBI Taxonomy" id="124"/>
    <lineage>
        <taxon>Bacteria</taxon>
        <taxon>Pseudomonadati</taxon>
        <taxon>Planctomycetota</taxon>
        <taxon>Planctomycetia</taxon>
        <taxon>Pirellulales</taxon>
        <taxon>Pirellulaceae</taxon>
        <taxon>Blastopirellula</taxon>
    </lineage>
</organism>
<sequence>MVALWRTPHGAETMGNTLGAGFVAKRSLSPRRLRMSRDTLLTVKQVAEYFQVKPLTVYRWIESGLLPASKLRRSWRIRQADADNMLTAPSGHGMSDSQEACAYDANVAFLESQGIKVMPLRERQ</sequence>
<protein>
    <recommendedName>
        <fullName evidence="1">Helix-turn-helix domain-containing protein</fullName>
    </recommendedName>
</protein>
<dbReference type="InterPro" id="IPR009061">
    <property type="entry name" value="DNA-bd_dom_put_sf"/>
</dbReference>
<dbReference type="GO" id="GO:0003677">
    <property type="term" value="F:DNA binding"/>
    <property type="evidence" value="ECO:0007669"/>
    <property type="project" value="InterPro"/>
</dbReference>
<dbReference type="Gene3D" id="1.10.1660.10">
    <property type="match status" value="1"/>
</dbReference>
<evidence type="ECO:0000313" key="2">
    <source>
        <dbReference type="EMBL" id="PQO46722.1"/>
    </source>
</evidence>
<reference evidence="2 3" key="1">
    <citation type="submission" date="2018-02" db="EMBL/GenBank/DDBJ databases">
        <title>Comparative genomes isolates from brazilian mangrove.</title>
        <authorList>
            <person name="Araujo J.E."/>
            <person name="Taketani R.G."/>
            <person name="Silva M.C.P."/>
            <person name="Loureco M.V."/>
            <person name="Andreote F.D."/>
        </authorList>
    </citation>
    <scope>NUCLEOTIDE SEQUENCE [LARGE SCALE GENOMIC DNA]</scope>
    <source>
        <strain evidence="2 3">Nap-Phe MGV</strain>
    </source>
</reference>
<dbReference type="InterPro" id="IPR010093">
    <property type="entry name" value="SinI_DNA-bd"/>
</dbReference>
<accession>A0A2S8GQP4</accession>
<proteinExistence type="predicted"/>
<dbReference type="NCBIfam" id="TIGR01764">
    <property type="entry name" value="excise"/>
    <property type="match status" value="1"/>
</dbReference>
<dbReference type="InterPro" id="IPR041657">
    <property type="entry name" value="HTH_17"/>
</dbReference>
<evidence type="ECO:0000313" key="3">
    <source>
        <dbReference type="Proteomes" id="UP000237819"/>
    </source>
</evidence>
<feature type="domain" description="Helix-turn-helix" evidence="1">
    <location>
        <begin position="40"/>
        <end position="81"/>
    </location>
</feature>
<dbReference type="SUPFAM" id="SSF46955">
    <property type="entry name" value="Putative DNA-binding domain"/>
    <property type="match status" value="1"/>
</dbReference>
<evidence type="ECO:0000259" key="1">
    <source>
        <dbReference type="Pfam" id="PF12728"/>
    </source>
</evidence>
<dbReference type="EMBL" id="PUHZ01000008">
    <property type="protein sequence ID" value="PQO46722.1"/>
    <property type="molecule type" value="Genomic_DNA"/>
</dbReference>
<gene>
    <name evidence="2" type="ORF">C5Y93_07765</name>
</gene>
<comment type="caution">
    <text evidence="2">The sequence shown here is derived from an EMBL/GenBank/DDBJ whole genome shotgun (WGS) entry which is preliminary data.</text>
</comment>
<name>A0A2S8GQP4_9BACT</name>
<dbReference type="AlphaFoldDB" id="A0A2S8GQP4"/>
<dbReference type="Proteomes" id="UP000237819">
    <property type="component" value="Unassembled WGS sequence"/>
</dbReference>
<dbReference type="Pfam" id="PF12728">
    <property type="entry name" value="HTH_17"/>
    <property type="match status" value="1"/>
</dbReference>